<evidence type="ECO:0000256" key="1">
    <source>
        <dbReference type="SAM" id="MobiDB-lite"/>
    </source>
</evidence>
<evidence type="ECO:0000313" key="4">
    <source>
        <dbReference type="Proteomes" id="UP000823046"/>
    </source>
</evidence>
<dbReference type="EMBL" id="JADAQX010000028">
    <property type="protein sequence ID" value="KAF8822727.1"/>
    <property type="molecule type" value="Genomic_DNA"/>
</dbReference>
<comment type="caution">
    <text evidence="3">The sequence shown here is derived from an EMBL/GenBank/DDBJ whole genome shotgun (WGS) entry which is preliminary data.</text>
</comment>
<dbReference type="PANTHER" id="PTHR11566:SF233">
    <property type="entry name" value="CHROMOSOME UNDETERMINED SCAFFOLD_59, WHOLE GENOME SHOTGUN SEQUENCE"/>
    <property type="match status" value="1"/>
</dbReference>
<proteinExistence type="predicted"/>
<name>A0ABQ7JFD0_9APIC</name>
<dbReference type="Proteomes" id="UP000823046">
    <property type="component" value="Unassembled WGS sequence"/>
</dbReference>
<protein>
    <submittedName>
        <fullName evidence="3">Arginyl-tRna synthetase</fullName>
    </submittedName>
</protein>
<organism evidence="3 4">
    <name type="scientific">Cardiosporidium cionae</name>
    <dbReference type="NCBI Taxonomy" id="476202"/>
    <lineage>
        <taxon>Eukaryota</taxon>
        <taxon>Sar</taxon>
        <taxon>Alveolata</taxon>
        <taxon>Apicomplexa</taxon>
        <taxon>Aconoidasida</taxon>
        <taxon>Nephromycida</taxon>
        <taxon>Cardiosporidium</taxon>
    </lineage>
</organism>
<dbReference type="Pfam" id="PF00350">
    <property type="entry name" value="Dynamin_N"/>
    <property type="match status" value="1"/>
</dbReference>
<sequence>MITTNPSTSAGPETSQSMSLTVLSLEDIPPSHLQESRQLIESIRETSDCNTLYYKCYQLLRLGNLAAEIPRLVVFGQQSMGKTTLLDYIMGGPIGYSSTDTGTKQPVVIILRPSDSKVIECIFDGQRMTLSMLQDAMAAKMKATGDGISTTEIEVEMLLPGGVHAVFVDLPGIKDDSKLGADLTRSVVRNYVRNNPNDLYLLVKKASDDPANWPWSLREFILSSAPKGLGLSRKQTICVGTRAKEFISNEKNDIRHQQELLKRVKKRTVMDSSGEAISLYLLELFSLPLQLKDSSDFISKKQVMREQIKEGQAEIWEILSTSFEQCHSPKIRQQLMDFFDITKFKQELNLKFQQFLNEQLGVLERNLSRKILDTQKRIALLKEKIADRTPNTCREHIKLFIRELLQLITELLSGNYAVMRLPENGRRFLAEYGGSLYDNLTEGNQMALELFADSEQYNSKLFDKTMQADADKTSNLNITWRPGQVVRFQLSKDESYMFGIIENVVKSTDASNSNVAKGVTVTFFVKDSGPSAVETGQTKTVSEDRLTVLRSLSTAQVSPISSKNKLECWHKSVRNDGWVGLTPVEVSMDDLAFLRSVKEVNVKVLESQSSSFNPNEYVIFLAAVKDLYMDAGTGEEALVGDQSRATTTFNQHSSTHRKVKLLNQISLTYLAQWMKYEISNMEPDHRFSEQVLLQMMRSVHRVIDKSEWEPLVADLLQANIRDGILHLTKLVCCAAAVALRRVLKAAVAQVSRHINLGDSSSGLLYLVQNSRFMEEIDNNLEEYCKKKALDCMTAMQDLLFEQTYAIRFEIIEDLFEGCRKYENEFLRSHQMDEVMTSIKESLRDRQANLNLMERKGIMNDDASYEQIYTEVRMQFWVAKTLLSGLLSTKIYIYFVKDVVDKGPHLASDRNIGMVCESELENLLQMALLGERTYTDQYVPLQDDALMDYYGLSHDVIYLEKQLAALERMEAYIRITLEAIHKLRMQIHREGGNVSESLPNNSSNVGPTAILSNSLESEIASQNGVLFHQSMIKSPGTPNDGYPLKQHEENDLLSEL</sequence>
<dbReference type="PANTHER" id="PTHR11566">
    <property type="entry name" value="DYNAMIN"/>
    <property type="match status" value="1"/>
</dbReference>
<reference evidence="3 4" key="1">
    <citation type="journal article" date="2020" name="bioRxiv">
        <title>Metabolic contributions of an alphaproteobacterial endosymbiont in the apicomplexan Cardiosporidium cionae.</title>
        <authorList>
            <person name="Hunter E.S."/>
            <person name="Paight C.J."/>
            <person name="Lane C.E."/>
        </authorList>
    </citation>
    <scope>NUCLEOTIDE SEQUENCE [LARGE SCALE GENOMIC DNA]</scope>
    <source>
        <strain evidence="3">ESH_2018</strain>
    </source>
</reference>
<keyword evidence="4" id="KW-1185">Reference proteome</keyword>
<feature type="region of interest" description="Disordered" evidence="1">
    <location>
        <begin position="1029"/>
        <end position="1055"/>
    </location>
</feature>
<evidence type="ECO:0000259" key="2">
    <source>
        <dbReference type="Pfam" id="PF00350"/>
    </source>
</evidence>
<dbReference type="SUPFAM" id="SSF52540">
    <property type="entry name" value="P-loop containing nucleoside triphosphate hydrolases"/>
    <property type="match status" value="1"/>
</dbReference>
<feature type="domain" description="Dynamin N-terminal" evidence="2">
    <location>
        <begin position="72"/>
        <end position="211"/>
    </location>
</feature>
<accession>A0ABQ7JFD0</accession>
<gene>
    <name evidence="3" type="ORF">IE077_002892</name>
</gene>
<evidence type="ECO:0000313" key="3">
    <source>
        <dbReference type="EMBL" id="KAF8822727.1"/>
    </source>
</evidence>
<dbReference type="InterPro" id="IPR027417">
    <property type="entry name" value="P-loop_NTPase"/>
</dbReference>
<dbReference type="InterPro" id="IPR045063">
    <property type="entry name" value="Dynamin_N"/>
</dbReference>
<dbReference type="InterPro" id="IPR022812">
    <property type="entry name" value="Dynamin"/>
</dbReference>
<dbReference type="Gene3D" id="3.40.50.300">
    <property type="entry name" value="P-loop containing nucleotide triphosphate hydrolases"/>
    <property type="match status" value="1"/>
</dbReference>